<organism evidence="1 2">
    <name type="scientific">Pangasianodon gigas</name>
    <name type="common">Mekong giant catfish</name>
    <name type="synonym">Pangasius gigas</name>
    <dbReference type="NCBI Taxonomy" id="30993"/>
    <lineage>
        <taxon>Eukaryota</taxon>
        <taxon>Metazoa</taxon>
        <taxon>Chordata</taxon>
        <taxon>Craniata</taxon>
        <taxon>Vertebrata</taxon>
        <taxon>Euteleostomi</taxon>
        <taxon>Actinopterygii</taxon>
        <taxon>Neopterygii</taxon>
        <taxon>Teleostei</taxon>
        <taxon>Ostariophysi</taxon>
        <taxon>Siluriformes</taxon>
        <taxon>Pangasiidae</taxon>
        <taxon>Pangasianodon</taxon>
    </lineage>
</organism>
<reference evidence="1 2" key="1">
    <citation type="journal article" date="2022" name="bioRxiv">
        <title>An ancient truncated duplication of the anti-Mullerian hormone receptor type 2 gene is a potential conserved master sex determinant in the Pangasiidae catfish family.</title>
        <authorList>
            <person name="Wen M."/>
            <person name="Pan Q."/>
            <person name="Jouanno E."/>
            <person name="Montfort J."/>
            <person name="Zahm M."/>
            <person name="Cabau C."/>
            <person name="Klopp C."/>
            <person name="Iampietro C."/>
            <person name="Roques C."/>
            <person name="Bouchez O."/>
            <person name="Castinel A."/>
            <person name="Donnadieu C."/>
            <person name="Parrinello H."/>
            <person name="Poncet C."/>
            <person name="Belmonte E."/>
            <person name="Gautier V."/>
            <person name="Avarre J.-C."/>
            <person name="Dugue R."/>
            <person name="Gustiano R."/>
            <person name="Ha T.T.T."/>
            <person name="Campet M."/>
            <person name="Sriphairoj K."/>
            <person name="Ribolli J."/>
            <person name="de Almeida F.L."/>
            <person name="Desvignes T."/>
            <person name="Postlethwait J.H."/>
            <person name="Bucao C.F."/>
            <person name="Robinson-Rechavi M."/>
            <person name="Bobe J."/>
            <person name="Herpin A."/>
            <person name="Guiguen Y."/>
        </authorList>
    </citation>
    <scope>NUCLEOTIDE SEQUENCE [LARGE SCALE GENOMIC DNA]</scope>
    <source>
        <strain evidence="1">YG-Dec2019</strain>
    </source>
</reference>
<evidence type="ECO:0000313" key="2">
    <source>
        <dbReference type="Proteomes" id="UP000829447"/>
    </source>
</evidence>
<keyword evidence="2" id="KW-1185">Reference proteome</keyword>
<dbReference type="EMBL" id="CM040464">
    <property type="protein sequence ID" value="MCI4383745.1"/>
    <property type="molecule type" value="Genomic_DNA"/>
</dbReference>
<comment type="caution">
    <text evidence="1">The sequence shown here is derived from an EMBL/GenBank/DDBJ whole genome shotgun (WGS) entry which is preliminary data.</text>
</comment>
<accession>A0ACC5WZN6</accession>
<protein>
    <submittedName>
        <fullName evidence="1">Uncharacterized protein</fullName>
    </submittedName>
</protein>
<gene>
    <name evidence="1" type="ORF">PGIGA_G00030130</name>
</gene>
<proteinExistence type="predicted"/>
<name>A0ACC5WZN6_PANGG</name>
<evidence type="ECO:0000313" key="1">
    <source>
        <dbReference type="EMBL" id="MCI4383745.1"/>
    </source>
</evidence>
<dbReference type="Proteomes" id="UP000829447">
    <property type="component" value="Linkage Group LG11"/>
</dbReference>
<sequence length="430" mass="48174">MTAVTVCAHLQFSPTCHGPSAVFSYSIRSFIKEFQLRARVLPNEPIQLALLVHGKHGPYLSVFANDASWHSVCVSWTGNGGRWAISVDGQEVRRGISLYSTGYIRGGGIFIIGQEQDSFGSSFKSDEAFCGSITQLHIWDQVLDASKIQTMEKECSVIPSDLLFRWGRSGLEMTPSLQTDWGYIQCQELLDDFGMSNFPKTPFFTQISKNLHAKLELEDHNSSSSTEHELNWLSSLAQSVVKAIETDPDIITPSDMLHLTQTIEQAAASQVNKTSLPSGVLRSMASSYLLLASGLIDPVLARQWFDMKPLGINLRPFMVVELIEKILWALADSIFTDKKNFALLTKNIDVHMEPRTLSQVNCKSVYKPSKHGNQSVNQEDILISETEVQRLYSLGHKNVMFIHTYYGHMMEVLSRAEFKAFTDKHTESGQ</sequence>